<gene>
    <name evidence="3" type="ORF">DTL70_05530</name>
</gene>
<sequence>MVLPDPHKSRAVVVGISDYAHAGLAAMSAAATGAAHTARLLRDPAIWGVPHEHVTVLGSESTQEQILTAARDAALATEDTLVVYFAGHGLRDQAERLHLALVDADPDYPQIGTLPYRLLRDLIRQAGHRARHRVTILDCCYSGIAGGMSPGAPTRDDLAAALDEDPEAQATGAHSGEGESRGWDESGYGDCVLTSAPPHSRSFVRPGAAFPEFTGELIATLEAGICGVGPEISLEHIWLRVRDRMRGRDSPEPQLFAQNNVTRHIHLLNRSPRERREREAAPDPDPGPSAAHIAARDAAENAARTVPDRFTRMGLLARIASATIAVDPGKARLLADEVVEAGHDTTDLSQRARLLTSAATCLVALDPPRARSLAEEGEEAVLGMADPDARASGLIDLASAVVDADRDRATWLLERAEEALHGLPDTRHKAARFRTLSVLVNEDEPAWRQRLKDHSAHLYRVVDERERFEEDSRCSPEGVRRAREVRSNTGPEWGWRVVELATIAKDVALERHYHQAVELLEEAEKAVPGIVLDEKAEALSALTKALPFLTPAAATIPDRVVDLVGRLRSVVWGCADEALGDRLIGVARTQADVAYELADKDPRRAVGLLRVAQAVKPELNVQQQRRLDRYLARDLARVGEGLAPLDAEQAAALAHESIAIVRALEDDLTRELGLALSVLALAGQHLAVADPDRADELLAEAEALAHQLPEKRRAFVLKDVASALTTAGRDAAGTDPARLDRYVRMFDRLLLSLPEKDRNFPRTAMASTLVVAGKSVVDRDTGRALGYAREAERLACQVPAEDEMRDHGLFYVASLQAEVVKHRPAHADRAIRTAESITDDGLKSVTVRNVAIALAPADTEHAERIAQNVTDAGDRAGALAAIAEARR</sequence>
<dbReference type="Proteomes" id="UP000252914">
    <property type="component" value="Unassembled WGS sequence"/>
</dbReference>
<keyword evidence="4" id="KW-1185">Reference proteome</keyword>
<dbReference type="Pfam" id="PF00656">
    <property type="entry name" value="Peptidase_C14"/>
    <property type="match status" value="1"/>
</dbReference>
<dbReference type="Gene3D" id="3.40.50.1460">
    <property type="match status" value="1"/>
</dbReference>
<feature type="domain" description="Peptidase C14 caspase" evidence="2">
    <location>
        <begin position="9"/>
        <end position="245"/>
    </location>
</feature>
<feature type="compositionally biased region" description="Basic and acidic residues" evidence="1">
    <location>
        <begin position="271"/>
        <end position="281"/>
    </location>
</feature>
<evidence type="ECO:0000313" key="4">
    <source>
        <dbReference type="Proteomes" id="UP000252914"/>
    </source>
</evidence>
<feature type="region of interest" description="Disordered" evidence="1">
    <location>
        <begin position="166"/>
        <end position="188"/>
    </location>
</feature>
<dbReference type="GO" id="GO:0004197">
    <property type="term" value="F:cysteine-type endopeptidase activity"/>
    <property type="evidence" value="ECO:0007669"/>
    <property type="project" value="InterPro"/>
</dbReference>
<evidence type="ECO:0000256" key="1">
    <source>
        <dbReference type="SAM" id="MobiDB-lite"/>
    </source>
</evidence>
<dbReference type="AlphaFoldDB" id="A0A367FC37"/>
<organism evidence="3 4">
    <name type="scientific">Streptomyces diacarni</name>
    <dbReference type="NCBI Taxonomy" id="2800381"/>
    <lineage>
        <taxon>Bacteria</taxon>
        <taxon>Bacillati</taxon>
        <taxon>Actinomycetota</taxon>
        <taxon>Actinomycetes</taxon>
        <taxon>Kitasatosporales</taxon>
        <taxon>Streptomycetaceae</taxon>
        <taxon>Streptomyces</taxon>
    </lineage>
</organism>
<dbReference type="GO" id="GO:0006508">
    <property type="term" value="P:proteolysis"/>
    <property type="evidence" value="ECO:0007669"/>
    <property type="project" value="InterPro"/>
</dbReference>
<dbReference type="EMBL" id="QOIN01000029">
    <property type="protein sequence ID" value="RCG27150.1"/>
    <property type="molecule type" value="Genomic_DNA"/>
</dbReference>
<dbReference type="Gene3D" id="1.25.40.10">
    <property type="entry name" value="Tetratricopeptide repeat domain"/>
    <property type="match status" value="1"/>
</dbReference>
<dbReference type="NCBIfam" id="NF047832">
    <property type="entry name" value="caspase_w_EACC1"/>
    <property type="match status" value="1"/>
</dbReference>
<dbReference type="InterPro" id="IPR011990">
    <property type="entry name" value="TPR-like_helical_dom_sf"/>
</dbReference>
<proteinExistence type="predicted"/>
<comment type="caution">
    <text evidence="3">The sequence shown here is derived from an EMBL/GenBank/DDBJ whole genome shotgun (WGS) entry which is preliminary data.</text>
</comment>
<evidence type="ECO:0000313" key="3">
    <source>
        <dbReference type="EMBL" id="RCG27150.1"/>
    </source>
</evidence>
<accession>A0A367FC37</accession>
<evidence type="ECO:0000259" key="2">
    <source>
        <dbReference type="Pfam" id="PF00656"/>
    </source>
</evidence>
<feature type="region of interest" description="Disordered" evidence="1">
    <location>
        <begin position="268"/>
        <end position="292"/>
    </location>
</feature>
<protein>
    <submittedName>
        <fullName evidence="3">Caspase family protein</fullName>
    </submittedName>
</protein>
<dbReference type="InterPro" id="IPR011600">
    <property type="entry name" value="Pept_C14_caspase"/>
</dbReference>
<name>A0A367FC37_9ACTN</name>
<reference evidence="3 4" key="1">
    <citation type="submission" date="2018-06" db="EMBL/GenBank/DDBJ databases">
        <title>Streptomyces reniochalinae sp. nov. and Streptomyces diacarnus sp. nov. from marine sponges.</title>
        <authorList>
            <person name="Li L."/>
        </authorList>
    </citation>
    <scope>NUCLEOTIDE SEQUENCE [LARGE SCALE GENOMIC DNA]</scope>
    <source>
        <strain evidence="3 4">LHW51701</strain>
    </source>
</reference>